<sequence length="60" mass="6552">MSSSQTPRRGCSAPSPTTSRPSSPHRLVFCSKLLHCSSSSLFGFALEILLIVILGIRTRY</sequence>
<evidence type="ECO:0000313" key="4">
    <source>
        <dbReference type="Proteomes" id="UP000004995"/>
    </source>
</evidence>
<dbReference type="AlphaFoldDB" id="K4A436"/>
<proteinExistence type="predicted"/>
<feature type="region of interest" description="Disordered" evidence="1">
    <location>
        <begin position="1"/>
        <end position="24"/>
    </location>
</feature>
<keyword evidence="2" id="KW-0472">Membrane</keyword>
<evidence type="ECO:0000256" key="1">
    <source>
        <dbReference type="SAM" id="MobiDB-lite"/>
    </source>
</evidence>
<name>K4A436_SETIT</name>
<dbReference type="Gramene" id="KQL23085">
    <property type="protein sequence ID" value="KQL23085"/>
    <property type="gene ID" value="SETIT_033640mg"/>
</dbReference>
<dbReference type="HOGENOM" id="CLU_2946037_0_0_1"/>
<dbReference type="EMBL" id="AGNK02000783">
    <property type="status" value="NOT_ANNOTATED_CDS"/>
    <property type="molecule type" value="Genomic_DNA"/>
</dbReference>
<keyword evidence="4" id="KW-1185">Reference proteome</keyword>
<feature type="compositionally biased region" description="Low complexity" evidence="1">
    <location>
        <begin position="14"/>
        <end position="24"/>
    </location>
</feature>
<keyword evidence="2" id="KW-1133">Transmembrane helix</keyword>
<organism evidence="3 4">
    <name type="scientific">Setaria italica</name>
    <name type="common">Foxtail millet</name>
    <name type="synonym">Panicum italicum</name>
    <dbReference type="NCBI Taxonomy" id="4555"/>
    <lineage>
        <taxon>Eukaryota</taxon>
        <taxon>Viridiplantae</taxon>
        <taxon>Streptophyta</taxon>
        <taxon>Embryophyta</taxon>
        <taxon>Tracheophyta</taxon>
        <taxon>Spermatophyta</taxon>
        <taxon>Magnoliopsida</taxon>
        <taxon>Liliopsida</taxon>
        <taxon>Poales</taxon>
        <taxon>Poaceae</taxon>
        <taxon>PACMAD clade</taxon>
        <taxon>Panicoideae</taxon>
        <taxon>Panicodae</taxon>
        <taxon>Paniceae</taxon>
        <taxon>Cenchrinae</taxon>
        <taxon>Setaria</taxon>
    </lineage>
</organism>
<protein>
    <submittedName>
        <fullName evidence="3">Uncharacterized protein</fullName>
    </submittedName>
</protein>
<reference evidence="4" key="1">
    <citation type="journal article" date="2012" name="Nat. Biotechnol.">
        <title>Reference genome sequence of the model plant Setaria.</title>
        <authorList>
            <person name="Bennetzen J.L."/>
            <person name="Schmutz J."/>
            <person name="Wang H."/>
            <person name="Percifield R."/>
            <person name="Hawkins J."/>
            <person name="Pontaroli A.C."/>
            <person name="Estep M."/>
            <person name="Feng L."/>
            <person name="Vaughn J.N."/>
            <person name="Grimwood J."/>
            <person name="Jenkins J."/>
            <person name="Barry K."/>
            <person name="Lindquist E."/>
            <person name="Hellsten U."/>
            <person name="Deshpande S."/>
            <person name="Wang X."/>
            <person name="Wu X."/>
            <person name="Mitros T."/>
            <person name="Triplett J."/>
            <person name="Yang X."/>
            <person name="Ye C.Y."/>
            <person name="Mauro-Herrera M."/>
            <person name="Wang L."/>
            <person name="Li P."/>
            <person name="Sharma M."/>
            <person name="Sharma R."/>
            <person name="Ronald P.C."/>
            <person name="Panaud O."/>
            <person name="Kellogg E.A."/>
            <person name="Brutnell T.P."/>
            <person name="Doust A.N."/>
            <person name="Tuskan G.A."/>
            <person name="Rokhsar D."/>
            <person name="Devos K.M."/>
        </authorList>
    </citation>
    <scope>NUCLEOTIDE SEQUENCE [LARGE SCALE GENOMIC DNA]</scope>
    <source>
        <strain evidence="4">cv. Yugu1</strain>
    </source>
</reference>
<reference evidence="3" key="2">
    <citation type="submission" date="2018-08" db="UniProtKB">
        <authorList>
            <consortium name="EnsemblPlants"/>
        </authorList>
    </citation>
    <scope>IDENTIFICATION</scope>
    <source>
        <strain evidence="3">Yugu1</strain>
    </source>
</reference>
<keyword evidence="2" id="KW-0812">Transmembrane</keyword>
<dbReference type="Proteomes" id="UP000004995">
    <property type="component" value="Unassembled WGS sequence"/>
</dbReference>
<dbReference type="EnsemblPlants" id="KQL23085">
    <property type="protein sequence ID" value="KQL23085"/>
    <property type="gene ID" value="SETIT_033640mg"/>
</dbReference>
<evidence type="ECO:0000313" key="3">
    <source>
        <dbReference type="EnsemblPlants" id="KQL23085"/>
    </source>
</evidence>
<dbReference type="InParanoid" id="K4A436"/>
<evidence type="ECO:0000256" key="2">
    <source>
        <dbReference type="SAM" id="Phobius"/>
    </source>
</evidence>
<accession>K4A436</accession>
<feature type="transmembrane region" description="Helical" evidence="2">
    <location>
        <begin position="33"/>
        <end position="56"/>
    </location>
</feature>